<dbReference type="AlphaFoldDB" id="A0A4Y8A794"/>
<reference evidence="1 4" key="3">
    <citation type="submission" date="2020-08" db="EMBL/GenBank/DDBJ databases">
        <title>Genomic Encyclopedia of Type Strains, Phase IV (KMG-IV): sequencing the most valuable type-strain genomes for metagenomic binning, comparative biology and taxonomic classification.</title>
        <authorList>
            <person name="Goeker M."/>
        </authorList>
    </citation>
    <scope>NUCLEOTIDE SEQUENCE [LARGE SCALE GENOMIC DNA]</scope>
    <source>
        <strain evidence="1 4">DSM 100995</strain>
    </source>
</reference>
<reference evidence="2 3" key="1">
    <citation type="journal article" date="2016" name="Int. J. Syst. Evol. Microbiol.">
        <title>Proposal of Mucilaginibacter phyllosphaerae sp. nov. isolated from the phyllosphere of Galium album.</title>
        <authorList>
            <person name="Aydogan E.L."/>
            <person name="Busse H.J."/>
            <person name="Moser G."/>
            <person name="Muller C."/>
            <person name="Kampfer P."/>
            <person name="Glaeser S.P."/>
        </authorList>
    </citation>
    <scope>NUCLEOTIDE SEQUENCE [LARGE SCALE GENOMIC DNA]</scope>
    <source>
        <strain evidence="2 3">PP-F2FG21</strain>
    </source>
</reference>
<reference evidence="2" key="2">
    <citation type="submission" date="2019-03" db="EMBL/GenBank/DDBJ databases">
        <authorList>
            <person name="Yan Y.-Q."/>
            <person name="Du Z.-J."/>
        </authorList>
    </citation>
    <scope>NUCLEOTIDE SEQUENCE</scope>
    <source>
        <strain evidence="2">PP-F2FG21</strain>
    </source>
</reference>
<evidence type="ECO:0000313" key="4">
    <source>
        <dbReference type="Proteomes" id="UP000583101"/>
    </source>
</evidence>
<comment type="caution">
    <text evidence="2">The sequence shown here is derived from an EMBL/GenBank/DDBJ whole genome shotgun (WGS) entry which is preliminary data.</text>
</comment>
<accession>A0A4Y8A794</accession>
<gene>
    <name evidence="2" type="ORF">E2R65_18045</name>
    <name evidence="1" type="ORF">GGR35_003437</name>
</gene>
<dbReference type="OrthoDB" id="796200at2"/>
<protein>
    <recommendedName>
        <fullName evidence="5">Lipoprotein</fullName>
    </recommendedName>
</protein>
<keyword evidence="4" id="KW-1185">Reference proteome</keyword>
<evidence type="ECO:0000313" key="1">
    <source>
        <dbReference type="EMBL" id="MBB3970811.1"/>
    </source>
</evidence>
<evidence type="ECO:0000313" key="2">
    <source>
        <dbReference type="EMBL" id="TEW64250.1"/>
    </source>
</evidence>
<dbReference type="Proteomes" id="UP000297248">
    <property type="component" value="Unassembled WGS sequence"/>
</dbReference>
<sequence length="153" mass="17552">MQIRSIVLITTLFLSACSNPTKTPVAKSPDTVAVKTNSVKFNEAYVQSLYAKSDLVARIKVTGAVKHQEIYVIDARLIEVYKGKTEKQPHIKYEAFLEEGDYKEFIGKELIMFLTSNKQDKKLYNEGVHWSRTEPNVEFAFDNDLKNYLLNLK</sequence>
<dbReference type="PROSITE" id="PS51257">
    <property type="entry name" value="PROKAR_LIPOPROTEIN"/>
    <property type="match status" value="1"/>
</dbReference>
<dbReference type="EMBL" id="JACIEG010000007">
    <property type="protein sequence ID" value="MBB3970811.1"/>
    <property type="molecule type" value="Genomic_DNA"/>
</dbReference>
<dbReference type="Proteomes" id="UP000583101">
    <property type="component" value="Unassembled WGS sequence"/>
</dbReference>
<evidence type="ECO:0008006" key="5">
    <source>
        <dbReference type="Google" id="ProtNLM"/>
    </source>
</evidence>
<name>A0A4Y8A794_9SPHI</name>
<organism evidence="2 3">
    <name type="scientific">Mucilaginibacter phyllosphaerae</name>
    <dbReference type="NCBI Taxonomy" id="1812349"/>
    <lineage>
        <taxon>Bacteria</taxon>
        <taxon>Pseudomonadati</taxon>
        <taxon>Bacteroidota</taxon>
        <taxon>Sphingobacteriia</taxon>
        <taxon>Sphingobacteriales</taxon>
        <taxon>Sphingobacteriaceae</taxon>
        <taxon>Mucilaginibacter</taxon>
    </lineage>
</organism>
<dbReference type="RefSeq" id="WP_134337892.1">
    <property type="nucleotide sequence ID" value="NZ_BMCZ01000002.1"/>
</dbReference>
<evidence type="ECO:0000313" key="3">
    <source>
        <dbReference type="Proteomes" id="UP000297248"/>
    </source>
</evidence>
<proteinExistence type="predicted"/>
<dbReference type="EMBL" id="SNQG01000007">
    <property type="protein sequence ID" value="TEW64250.1"/>
    <property type="molecule type" value="Genomic_DNA"/>
</dbReference>